<dbReference type="Gene3D" id="1.20.5.300">
    <property type="match status" value="1"/>
</dbReference>
<feature type="domain" description="Striatin N-terminal" evidence="9">
    <location>
        <begin position="40"/>
        <end position="183"/>
    </location>
</feature>
<feature type="repeat" description="WD" evidence="6">
    <location>
        <begin position="411"/>
        <end position="452"/>
    </location>
</feature>
<dbReference type="InterPro" id="IPR013258">
    <property type="entry name" value="Striatin_N"/>
</dbReference>
<evidence type="ECO:0000259" key="9">
    <source>
        <dbReference type="Pfam" id="PF08232"/>
    </source>
</evidence>
<dbReference type="CDD" id="cd00200">
    <property type="entry name" value="WD40"/>
    <property type="match status" value="1"/>
</dbReference>
<proteinExistence type="inferred from homology"/>
<dbReference type="PANTHER" id="PTHR15653:SF0">
    <property type="entry name" value="CONNECTOR OF KINASE TO AP-1, ISOFORM E"/>
    <property type="match status" value="1"/>
</dbReference>
<feature type="coiled-coil region" evidence="7">
    <location>
        <begin position="45"/>
        <end position="79"/>
    </location>
</feature>
<dbReference type="SMART" id="SM00320">
    <property type="entry name" value="WD40"/>
    <property type="match status" value="7"/>
</dbReference>
<dbReference type="InterPro" id="IPR036322">
    <property type="entry name" value="WD40_repeat_dom_sf"/>
</dbReference>
<evidence type="ECO:0000256" key="2">
    <source>
        <dbReference type="ARBA" id="ARBA00022574"/>
    </source>
</evidence>
<dbReference type="InterPro" id="IPR051488">
    <property type="entry name" value="WD_repeat_striatin"/>
</dbReference>
<keyword evidence="4" id="KW-0112">Calmodulin-binding</keyword>
<dbReference type="Proteomes" id="UP000612746">
    <property type="component" value="Unassembled WGS sequence"/>
</dbReference>
<dbReference type="Gene3D" id="2.130.10.10">
    <property type="entry name" value="YVTN repeat-like/Quinoprotein amine dehydrogenase"/>
    <property type="match status" value="2"/>
</dbReference>
<sequence length="764" mass="85962">MMQQSPQSNQQRLLNGRDNAMKDANIPSNFPLAIQSPEYTLPGVLHFLQQEWRRFERERNEWEIEKAEYKARIALLEGERRGFANLKLDLMKRVKMLEYALRQERKKYMNNPKTRSIQQQEELTRTVDSPNPRTWDSQDASVKLESQEKLPPAFVASQIDDKAKTRSRELLKSCLKEINQLALSTSKLPYTTAFTSGFQNQYIKTTSQGSQDMQHDSESISTLKDPSEENKAAAKRQIQKQPDDSMSSFIPQHNTSLLQDGKNERAQPQKADKDNDIPSTISDVEVPDNVDEVAMINNVITIAKERKQRDQCNPGSGSRKGLSEEEQLAKDVQEKYSLSADKVRKLLKNAERLIHQENNIPMSSKDSLLGKVDNLKLPSETEAEVEDADSESRPKMWRAKHNLRGLTVVRRHRHLDCVRSVSFHANDLLIASGSDDGTIKIWDLKNSIVKDSVMQKKSSHEEMDPIITYRGHTMGVTKVEISAEQGRLYSSSLDSTIRVWQLPPADKSPYSPYDSALNIAPYIGHTDAIWDFKLFPTAIADYLPLASASADGTVKIWDTSASGNLLKSSWSYNGVIDEDQEQQRNLPVPTSLDICHTNLRQLAVAYRNTEIKVFDVETGQIVLTIPADPSADNSCFTQINKIVAHPTLPLLITGHENKLIKFYDINTVDTIERTGNSVFTMSAHLDGVTALDIDPSGITLVSGGHDGSIRLWDISSTSRSCVQEYTAHRRKADEGVLSVQFHKELPWLVSGGADGIVKAYHHSI</sequence>
<evidence type="ECO:0000256" key="8">
    <source>
        <dbReference type="SAM" id="MobiDB-lite"/>
    </source>
</evidence>
<feature type="repeat" description="WD" evidence="6">
    <location>
        <begin position="469"/>
        <end position="502"/>
    </location>
</feature>
<dbReference type="InterPro" id="IPR015943">
    <property type="entry name" value="WD40/YVTN_repeat-like_dom_sf"/>
</dbReference>
<dbReference type="PRINTS" id="PR00320">
    <property type="entry name" value="GPROTEINBRPT"/>
</dbReference>
<evidence type="ECO:0000313" key="11">
    <source>
        <dbReference type="Proteomes" id="UP000612746"/>
    </source>
</evidence>
<comment type="similarity">
    <text evidence="1">Belongs to the WD repeat striatin family.</text>
</comment>
<protein>
    <recommendedName>
        <fullName evidence="9">Striatin N-terminal domain-containing protein</fullName>
    </recommendedName>
</protein>
<reference evidence="10" key="1">
    <citation type="submission" date="2020-12" db="EMBL/GenBank/DDBJ databases">
        <title>Metabolic potential, ecology and presence of endohyphal bacteria is reflected in genomic diversity of Mucoromycotina.</title>
        <authorList>
            <person name="Muszewska A."/>
            <person name="Okrasinska A."/>
            <person name="Steczkiewicz K."/>
            <person name="Drgas O."/>
            <person name="Orlowska M."/>
            <person name="Perlinska-Lenart U."/>
            <person name="Aleksandrzak-Piekarczyk T."/>
            <person name="Szatraj K."/>
            <person name="Zielenkiewicz U."/>
            <person name="Pilsyk S."/>
            <person name="Malc E."/>
            <person name="Mieczkowski P."/>
            <person name="Kruszewska J.S."/>
            <person name="Biernat P."/>
            <person name="Pawlowska J."/>
        </authorList>
    </citation>
    <scope>NUCLEOTIDE SEQUENCE</scope>
    <source>
        <strain evidence="10">WA0000051536</strain>
    </source>
</reference>
<feature type="region of interest" description="Disordered" evidence="8">
    <location>
        <begin position="206"/>
        <end position="288"/>
    </location>
</feature>
<comment type="caution">
    <text evidence="10">The sequence shown here is derived from an EMBL/GenBank/DDBJ whole genome shotgun (WGS) entry which is preliminary data.</text>
</comment>
<name>A0A8H7PFT8_9FUNG</name>
<keyword evidence="11" id="KW-1185">Reference proteome</keyword>
<dbReference type="Pfam" id="PF00400">
    <property type="entry name" value="WD40"/>
    <property type="match status" value="5"/>
</dbReference>
<evidence type="ECO:0000256" key="6">
    <source>
        <dbReference type="PROSITE-ProRule" id="PRU00221"/>
    </source>
</evidence>
<dbReference type="PROSITE" id="PS50082">
    <property type="entry name" value="WD_REPEATS_2"/>
    <property type="match status" value="4"/>
</dbReference>
<feature type="region of interest" description="Disordered" evidence="8">
    <location>
        <begin position="113"/>
        <end position="140"/>
    </location>
</feature>
<feature type="compositionally biased region" description="Polar residues" evidence="8">
    <location>
        <begin position="244"/>
        <end position="258"/>
    </location>
</feature>
<organism evidence="10 11">
    <name type="scientific">Umbelopsis vinacea</name>
    <dbReference type="NCBI Taxonomy" id="44442"/>
    <lineage>
        <taxon>Eukaryota</taxon>
        <taxon>Fungi</taxon>
        <taxon>Fungi incertae sedis</taxon>
        <taxon>Mucoromycota</taxon>
        <taxon>Mucoromycotina</taxon>
        <taxon>Umbelopsidomycetes</taxon>
        <taxon>Umbelopsidales</taxon>
        <taxon>Umbelopsidaceae</taxon>
        <taxon>Umbelopsis</taxon>
    </lineage>
</organism>
<dbReference type="EMBL" id="JAEPRA010000023">
    <property type="protein sequence ID" value="KAG2172531.1"/>
    <property type="molecule type" value="Genomic_DNA"/>
</dbReference>
<accession>A0A8H7PFT8</accession>
<dbReference type="GO" id="GO:0005516">
    <property type="term" value="F:calmodulin binding"/>
    <property type="evidence" value="ECO:0007669"/>
    <property type="project" value="UniProtKB-KW"/>
</dbReference>
<gene>
    <name evidence="10" type="ORF">INT44_002546</name>
</gene>
<keyword evidence="5 7" id="KW-0175">Coiled coil</keyword>
<dbReference type="PROSITE" id="PS00678">
    <property type="entry name" value="WD_REPEATS_1"/>
    <property type="match status" value="2"/>
</dbReference>
<feature type="compositionally biased region" description="Basic and acidic residues" evidence="8">
    <location>
        <begin position="261"/>
        <end position="276"/>
    </location>
</feature>
<feature type="repeat" description="WD" evidence="6">
    <location>
        <begin position="545"/>
        <end position="567"/>
    </location>
</feature>
<dbReference type="InterPro" id="IPR001680">
    <property type="entry name" value="WD40_rpt"/>
</dbReference>
<evidence type="ECO:0000313" key="10">
    <source>
        <dbReference type="EMBL" id="KAG2172531.1"/>
    </source>
</evidence>
<dbReference type="AlphaFoldDB" id="A0A8H7PFT8"/>
<dbReference type="InterPro" id="IPR020472">
    <property type="entry name" value="WD40_PAC1"/>
</dbReference>
<evidence type="ECO:0000256" key="5">
    <source>
        <dbReference type="ARBA" id="ARBA00023054"/>
    </source>
</evidence>
<evidence type="ECO:0000256" key="1">
    <source>
        <dbReference type="ARBA" id="ARBA00009616"/>
    </source>
</evidence>
<dbReference type="PROSITE" id="PS50294">
    <property type="entry name" value="WD_REPEATS_REGION"/>
    <property type="match status" value="3"/>
</dbReference>
<feature type="region of interest" description="Disordered" evidence="8">
    <location>
        <begin position="306"/>
        <end position="327"/>
    </location>
</feature>
<dbReference type="PANTHER" id="PTHR15653">
    <property type="entry name" value="STRIATIN"/>
    <property type="match status" value="1"/>
</dbReference>
<dbReference type="InterPro" id="IPR019775">
    <property type="entry name" value="WD40_repeat_CS"/>
</dbReference>
<evidence type="ECO:0000256" key="3">
    <source>
        <dbReference type="ARBA" id="ARBA00022737"/>
    </source>
</evidence>
<dbReference type="OrthoDB" id="727118at2759"/>
<evidence type="ECO:0000256" key="7">
    <source>
        <dbReference type="SAM" id="Coils"/>
    </source>
</evidence>
<dbReference type="Pfam" id="PF08232">
    <property type="entry name" value="Striatin"/>
    <property type="match status" value="1"/>
</dbReference>
<keyword evidence="2 6" id="KW-0853">WD repeat</keyword>
<dbReference type="SUPFAM" id="SSF50978">
    <property type="entry name" value="WD40 repeat-like"/>
    <property type="match status" value="1"/>
</dbReference>
<keyword evidence="3" id="KW-0677">Repeat</keyword>
<feature type="repeat" description="WD" evidence="6">
    <location>
        <begin position="681"/>
        <end position="722"/>
    </location>
</feature>
<evidence type="ECO:0000256" key="4">
    <source>
        <dbReference type="ARBA" id="ARBA00022860"/>
    </source>
</evidence>